<dbReference type="EMBL" id="MHKB01000006">
    <property type="protein sequence ID" value="OGY79801.1"/>
    <property type="molecule type" value="Genomic_DNA"/>
</dbReference>
<name>A0A1G2ASB9_9BACT</name>
<accession>A0A1G2ASB9</accession>
<dbReference type="AlphaFoldDB" id="A0A1G2ASB9"/>
<reference evidence="1 2" key="1">
    <citation type="journal article" date="2016" name="Nat. Commun.">
        <title>Thousands of microbial genomes shed light on interconnected biogeochemical processes in an aquifer system.</title>
        <authorList>
            <person name="Anantharaman K."/>
            <person name="Brown C.T."/>
            <person name="Hug L.A."/>
            <person name="Sharon I."/>
            <person name="Castelle C.J."/>
            <person name="Probst A.J."/>
            <person name="Thomas B.C."/>
            <person name="Singh A."/>
            <person name="Wilkins M.J."/>
            <person name="Karaoz U."/>
            <person name="Brodie E.L."/>
            <person name="Williams K.H."/>
            <person name="Hubbard S.S."/>
            <person name="Banfield J.F."/>
        </authorList>
    </citation>
    <scope>NUCLEOTIDE SEQUENCE [LARGE SCALE GENOMIC DNA]</scope>
</reference>
<comment type="caution">
    <text evidence="1">The sequence shown here is derived from an EMBL/GenBank/DDBJ whole genome shotgun (WGS) entry which is preliminary data.</text>
</comment>
<gene>
    <name evidence="1" type="ORF">A3B74_03470</name>
</gene>
<dbReference type="InterPro" id="IPR036280">
    <property type="entry name" value="Multihaem_cyt_sf"/>
</dbReference>
<organism evidence="1 2">
    <name type="scientific">Candidatus Kerfeldbacteria bacterium RIFCSPHIGHO2_02_FULL_42_14</name>
    <dbReference type="NCBI Taxonomy" id="1798540"/>
    <lineage>
        <taxon>Bacteria</taxon>
        <taxon>Candidatus Kerfeldiibacteriota</taxon>
    </lineage>
</organism>
<sequence>MPSIKQICKITGKTFKVSEFEQSLRAKFDAPLPEVHPSERIRYLMTFRNLYTLYNDKCDLCGKSTLSVWGDHPSFPVYCKECWYSDKWTPKEIDLDLERPFFDQLKELIEKNPHPALAVADPMQNSKYCNGASQLKNCYMCFNVTSCEDCYYVYEAFENRNCIDTVLTDKGELLYECVGCHQSYEVFWSQFAIKCSESYFLYDCVDCNHCALSTGLRHKQYVFLNQQLTREQYFEKIRDLESGSWRTLQAYLQRYQKLIAQYPKKYIIGNRNENISGNIISNSKNIERGFRVESCENCMNIVDLYSAKDSLDVVAFGLNIEQVYSSQAIGLDTMNVKYSSSCYSNCFNLEYCMFVVSSHDCFGCAFARKKEWSILNRQYSEKVYTEQVKILKAKMKERGEYHQMFRSDIIPFAYNETVAQLYLPLTQSEARSRGFRWIEKKIPKVPSEKIFTPKDSIKDTEWKDIEGKVIICEKSKRPFKLIEEEFEFYKRFNIPLPRLHPEVRLFNRYPRDLMLQFHEASCDSCKAPLQTSMKDADRVLCERCYQKRVQ</sequence>
<evidence type="ECO:0000313" key="1">
    <source>
        <dbReference type="EMBL" id="OGY79801.1"/>
    </source>
</evidence>
<protein>
    <submittedName>
        <fullName evidence="1">Uncharacterized protein</fullName>
    </submittedName>
</protein>
<proteinExistence type="predicted"/>
<dbReference type="STRING" id="1798540.A3B74_03470"/>
<evidence type="ECO:0000313" key="2">
    <source>
        <dbReference type="Proteomes" id="UP000177165"/>
    </source>
</evidence>
<dbReference type="Proteomes" id="UP000177165">
    <property type="component" value="Unassembled WGS sequence"/>
</dbReference>
<dbReference type="SUPFAM" id="SSF48695">
    <property type="entry name" value="Multiheme cytochromes"/>
    <property type="match status" value="1"/>
</dbReference>